<dbReference type="InterPro" id="IPR037069">
    <property type="entry name" value="AcylCoA_DH/ox_N_sf"/>
</dbReference>
<dbReference type="SUPFAM" id="SSF56645">
    <property type="entry name" value="Acyl-CoA dehydrogenase NM domain-like"/>
    <property type="match status" value="1"/>
</dbReference>
<protein>
    <submittedName>
        <fullName evidence="1">Acyl-CoA dehydrogenase</fullName>
    </submittedName>
</protein>
<accession>A0A940ML53</accession>
<organism evidence="1 2">
    <name type="scientific">Streptomyces montanisoli</name>
    <dbReference type="NCBI Taxonomy" id="2798581"/>
    <lineage>
        <taxon>Bacteria</taxon>
        <taxon>Bacillati</taxon>
        <taxon>Actinomycetota</taxon>
        <taxon>Actinomycetes</taxon>
        <taxon>Kitasatosporales</taxon>
        <taxon>Streptomycetaceae</taxon>
        <taxon>Streptomyces</taxon>
    </lineage>
</organism>
<dbReference type="GO" id="GO:0050660">
    <property type="term" value="F:flavin adenine dinucleotide binding"/>
    <property type="evidence" value="ECO:0007669"/>
    <property type="project" value="InterPro"/>
</dbReference>
<dbReference type="Gene3D" id="2.40.110.10">
    <property type="entry name" value="Butyryl-CoA Dehydrogenase, subunit A, domain 2"/>
    <property type="match status" value="1"/>
</dbReference>
<dbReference type="RefSeq" id="WP_209345486.1">
    <property type="nucleotide sequence ID" value="NZ_JAGIQL010000239.1"/>
</dbReference>
<evidence type="ECO:0000313" key="2">
    <source>
        <dbReference type="Proteomes" id="UP000670475"/>
    </source>
</evidence>
<dbReference type="PANTHER" id="PTHR43884:SF12">
    <property type="entry name" value="ISOVALERYL-COA DEHYDROGENASE, MITOCHONDRIAL-RELATED"/>
    <property type="match status" value="1"/>
</dbReference>
<dbReference type="InterPro" id="IPR009100">
    <property type="entry name" value="AcylCoA_DH/oxidase_NM_dom_sf"/>
</dbReference>
<keyword evidence="2" id="KW-1185">Reference proteome</keyword>
<dbReference type="AlphaFoldDB" id="A0A940ML53"/>
<gene>
    <name evidence="1" type="ORF">JFN87_30900</name>
</gene>
<name>A0A940ML53_9ACTN</name>
<dbReference type="Proteomes" id="UP000670475">
    <property type="component" value="Unassembled WGS sequence"/>
</dbReference>
<comment type="caution">
    <text evidence="1">The sequence shown here is derived from an EMBL/GenBank/DDBJ whole genome shotgun (WGS) entry which is preliminary data.</text>
</comment>
<dbReference type="InterPro" id="IPR046373">
    <property type="entry name" value="Acyl-CoA_Oxase/DH_mid-dom_sf"/>
</dbReference>
<dbReference type="PANTHER" id="PTHR43884">
    <property type="entry name" value="ACYL-COA DEHYDROGENASE"/>
    <property type="match status" value="1"/>
</dbReference>
<dbReference type="CDD" id="cd00567">
    <property type="entry name" value="ACAD"/>
    <property type="match status" value="1"/>
</dbReference>
<dbReference type="Gene3D" id="1.20.140.10">
    <property type="entry name" value="Butyryl-CoA Dehydrogenase, subunit A, domain 3"/>
    <property type="match status" value="1"/>
</dbReference>
<dbReference type="EMBL" id="JAGIQL010000239">
    <property type="protein sequence ID" value="MBP0461832.1"/>
    <property type="molecule type" value="Genomic_DNA"/>
</dbReference>
<proteinExistence type="predicted"/>
<dbReference type="GO" id="GO:0003995">
    <property type="term" value="F:acyl-CoA dehydrogenase activity"/>
    <property type="evidence" value="ECO:0007669"/>
    <property type="project" value="TreeGrafter"/>
</dbReference>
<evidence type="ECO:0000313" key="1">
    <source>
        <dbReference type="EMBL" id="MBP0461832.1"/>
    </source>
</evidence>
<sequence length="598" mass="61959">MSMRTEAMAGAGATAIAAARPSTGAGARARTLEERLGPPDDPGNPLGFAAVLAAEERGELVAAAEQLLHDEGFGAEMVPAADGGRLERADGLARVIRPVFRRDLGLGTGYGVTSLFAATPVWTAGTAGQRAALADILCGGGRASVVHHSMAHGNALWSGEVSALTTSRGFRLGGRKEVVINAARARALVVYARTDPAPGSRSHSVLLIDREAATPGRLRTLPRQPTTGLRGCAFGGLEFADCPAPAGSLVGEAGGAVPLALRTFQFHRPLCAVMVVAAAGTVLRTAVRAVARDGGGRTGERHRPLLAGVFADLLACDSLATTVLRALHLHPESADLAAAEAKYLVPDLLREDLEELATVVGRPGRAGHAGDGGEVDREMLAKLMRDLPTASLGHAGTAACQAAVIPRLPLLARTSWLRADDPGDALFRPGLALPPLALDALAVAGRSDFFAAALAATAGRLRADGVEHGYGRTLGALVTALLGELAALRERCVAVAPGDLGVLSSPEMCALADRHALLSAAAAALGVWESHRGEPGFLGDPAWLVMALLRIGRRLCLPDLPALPDGCVDRVLAEVADRYRGRRSYDLYDEPVQWADAP</sequence>
<reference evidence="1" key="1">
    <citation type="submission" date="2021-03" db="EMBL/GenBank/DDBJ databases">
        <title>Whole genome sequence of Streptomyces bomunensis MMS17-BM035.</title>
        <authorList>
            <person name="Lee J.H."/>
        </authorList>
    </citation>
    <scope>NUCLEOTIDE SEQUENCE</scope>
    <source>
        <strain evidence="1">MMS17-BM035</strain>
    </source>
</reference>
<dbReference type="Gene3D" id="1.10.540.10">
    <property type="entry name" value="Acyl-CoA dehydrogenase/oxidase, N-terminal domain"/>
    <property type="match status" value="1"/>
</dbReference>